<proteinExistence type="inferred from homology"/>
<dbReference type="GO" id="GO:0005737">
    <property type="term" value="C:cytoplasm"/>
    <property type="evidence" value="ECO:0007669"/>
    <property type="project" value="UniProtKB-SubCell"/>
</dbReference>
<dbReference type="Gene3D" id="3.40.50.620">
    <property type="entry name" value="HUPs"/>
    <property type="match status" value="1"/>
</dbReference>
<protein>
    <recommendedName>
        <fullName evidence="9">tRNA-specific 2-thiouridylase MnmA</fullName>
        <ecNumber evidence="9">2.8.1.13</ecNumber>
    </recommendedName>
</protein>
<dbReference type="Pfam" id="PF20259">
    <property type="entry name" value="tRNA_Me_trans_M"/>
    <property type="match status" value="1"/>
</dbReference>
<organism evidence="12 13">
    <name type="scientific">Candidatus Portnoybacteria bacterium CG_4_8_14_3_um_filter_44_15</name>
    <dbReference type="NCBI Taxonomy" id="1974803"/>
    <lineage>
        <taxon>Bacteria</taxon>
        <taxon>Candidatus Portnoyibacteriota</taxon>
    </lineage>
</organism>
<keyword evidence="2 9" id="KW-0808">Transferase</keyword>
<feature type="binding site" evidence="9">
    <location>
        <begin position="11"/>
        <end position="18"/>
    </location>
    <ligand>
        <name>ATP</name>
        <dbReference type="ChEBI" id="CHEBI:30616"/>
    </ligand>
</feature>
<reference evidence="13" key="1">
    <citation type="submission" date="2017-09" db="EMBL/GenBank/DDBJ databases">
        <title>Depth-based differentiation of microbial function through sediment-hosted aquifers and enrichment of novel symbionts in the deep terrestrial subsurface.</title>
        <authorList>
            <person name="Probst A.J."/>
            <person name="Ladd B."/>
            <person name="Jarett J.K."/>
            <person name="Geller-Mcgrath D.E."/>
            <person name="Sieber C.M.K."/>
            <person name="Emerson J.B."/>
            <person name="Anantharaman K."/>
            <person name="Thomas B.C."/>
            <person name="Malmstrom R."/>
            <person name="Stieglmeier M."/>
            <person name="Klingl A."/>
            <person name="Woyke T."/>
            <person name="Ryan C.M."/>
            <person name="Banfield J.F."/>
        </authorList>
    </citation>
    <scope>NUCLEOTIDE SEQUENCE [LARGE SCALE GENOMIC DNA]</scope>
</reference>
<evidence type="ECO:0000313" key="13">
    <source>
        <dbReference type="Proteomes" id="UP000231673"/>
    </source>
</evidence>
<dbReference type="GO" id="GO:0005524">
    <property type="term" value="F:ATP binding"/>
    <property type="evidence" value="ECO:0007669"/>
    <property type="project" value="UniProtKB-KW"/>
</dbReference>
<dbReference type="InterPro" id="IPR023382">
    <property type="entry name" value="MnmA-like_central_sf"/>
</dbReference>
<dbReference type="InterPro" id="IPR014729">
    <property type="entry name" value="Rossmann-like_a/b/a_fold"/>
</dbReference>
<dbReference type="Pfam" id="PF20258">
    <property type="entry name" value="tRNA_Me_trans_C"/>
    <property type="match status" value="1"/>
</dbReference>
<keyword evidence="4 9" id="KW-0547">Nucleotide-binding</keyword>
<dbReference type="AlphaFoldDB" id="A0A2M7IDN9"/>
<evidence type="ECO:0000259" key="10">
    <source>
        <dbReference type="Pfam" id="PF20258"/>
    </source>
</evidence>
<feature type="region of interest" description="Interaction with tRNA" evidence="9">
    <location>
        <begin position="311"/>
        <end position="312"/>
    </location>
</feature>
<dbReference type="HAMAP" id="MF_00144">
    <property type="entry name" value="tRNA_thiouridyl_MnmA"/>
    <property type="match status" value="1"/>
</dbReference>
<dbReference type="EC" id="2.8.1.13" evidence="9"/>
<feature type="site" description="Interaction with tRNA" evidence="9">
    <location>
        <position position="348"/>
    </location>
</feature>
<evidence type="ECO:0000256" key="4">
    <source>
        <dbReference type="ARBA" id="ARBA00022741"/>
    </source>
</evidence>
<name>A0A2M7IDN9_9BACT</name>
<feature type="domain" description="tRNA-specific 2-thiouridylase MnmA-like central" evidence="11">
    <location>
        <begin position="215"/>
        <end position="274"/>
    </location>
</feature>
<keyword evidence="5 9" id="KW-0067">ATP-binding</keyword>
<comment type="caution">
    <text evidence="12">The sequence shown here is derived from an EMBL/GenBank/DDBJ whole genome shotgun (WGS) entry which is preliminary data.</text>
</comment>
<dbReference type="InterPro" id="IPR046885">
    <property type="entry name" value="MnmA-like_C"/>
</dbReference>
<comment type="catalytic activity">
    <reaction evidence="8 9">
        <text>S-sulfanyl-L-cysteinyl-[protein] + uridine(34) in tRNA + AH2 + ATP = 2-thiouridine(34) in tRNA + L-cysteinyl-[protein] + A + AMP + diphosphate + H(+)</text>
        <dbReference type="Rhea" id="RHEA:47032"/>
        <dbReference type="Rhea" id="RHEA-COMP:10131"/>
        <dbReference type="Rhea" id="RHEA-COMP:11726"/>
        <dbReference type="Rhea" id="RHEA-COMP:11727"/>
        <dbReference type="Rhea" id="RHEA-COMP:11728"/>
        <dbReference type="ChEBI" id="CHEBI:13193"/>
        <dbReference type="ChEBI" id="CHEBI:15378"/>
        <dbReference type="ChEBI" id="CHEBI:17499"/>
        <dbReference type="ChEBI" id="CHEBI:29950"/>
        <dbReference type="ChEBI" id="CHEBI:30616"/>
        <dbReference type="ChEBI" id="CHEBI:33019"/>
        <dbReference type="ChEBI" id="CHEBI:61963"/>
        <dbReference type="ChEBI" id="CHEBI:65315"/>
        <dbReference type="ChEBI" id="CHEBI:87170"/>
        <dbReference type="ChEBI" id="CHEBI:456215"/>
        <dbReference type="EC" id="2.8.1.13"/>
    </reaction>
</comment>
<dbReference type="InterPro" id="IPR046884">
    <property type="entry name" value="MnmA-like_central"/>
</dbReference>
<dbReference type="EMBL" id="PFGW01000040">
    <property type="protein sequence ID" value="PIW74578.1"/>
    <property type="molecule type" value="Genomic_DNA"/>
</dbReference>
<evidence type="ECO:0000259" key="11">
    <source>
        <dbReference type="Pfam" id="PF20259"/>
    </source>
</evidence>
<evidence type="ECO:0000256" key="3">
    <source>
        <dbReference type="ARBA" id="ARBA00022694"/>
    </source>
</evidence>
<evidence type="ECO:0000313" key="12">
    <source>
        <dbReference type="EMBL" id="PIW74578.1"/>
    </source>
</evidence>
<evidence type="ECO:0000256" key="2">
    <source>
        <dbReference type="ARBA" id="ARBA00022679"/>
    </source>
</evidence>
<feature type="binding site" evidence="9">
    <location>
        <position position="131"/>
    </location>
    <ligand>
        <name>ATP</name>
        <dbReference type="ChEBI" id="CHEBI:30616"/>
    </ligand>
</feature>
<keyword evidence="3 9" id="KW-0819">tRNA processing</keyword>
<accession>A0A2M7IDN9</accession>
<evidence type="ECO:0000256" key="7">
    <source>
        <dbReference type="ARBA" id="ARBA00023157"/>
    </source>
</evidence>
<dbReference type="PANTHER" id="PTHR11933:SF5">
    <property type="entry name" value="MITOCHONDRIAL TRNA-SPECIFIC 2-THIOURIDYLASE 1"/>
    <property type="match status" value="1"/>
</dbReference>
<dbReference type="Pfam" id="PF03054">
    <property type="entry name" value="tRNA_Me_trans"/>
    <property type="match status" value="1"/>
</dbReference>
<keyword evidence="1 9" id="KW-0820">tRNA-binding</keyword>
<feature type="region of interest" description="Interaction with tRNA" evidence="9">
    <location>
        <begin position="154"/>
        <end position="156"/>
    </location>
</feature>
<dbReference type="GO" id="GO:0002143">
    <property type="term" value="P:tRNA wobble position uridine thiolation"/>
    <property type="evidence" value="ECO:0007669"/>
    <property type="project" value="TreeGrafter"/>
</dbReference>
<keyword evidence="7" id="KW-1015">Disulfide bond</keyword>
<evidence type="ECO:0000256" key="9">
    <source>
        <dbReference type="HAMAP-Rule" id="MF_00144"/>
    </source>
</evidence>
<evidence type="ECO:0000256" key="8">
    <source>
        <dbReference type="ARBA" id="ARBA00051542"/>
    </source>
</evidence>
<dbReference type="NCBIfam" id="NF001138">
    <property type="entry name" value="PRK00143.1"/>
    <property type="match status" value="1"/>
</dbReference>
<sequence>MRNKGKKVIVGLSGGVDSSVSLLLLKKAGYEPIGVSFKYAVWQNEKNRLKENICCSEESFIIAGEICRRLGVRHQIIDEEINFRDKVIGYFLDVLKDKKTPNPCLICNRLVKFEKLIEVAKKEKADYIATGHYARVREGKDGTVQLLKGKDKKKDQSYFLALLEQKHLRRIIFPLGNYTKEKVYQIAEKEGLEFFRKTKQSQDLCFVAGKSIPFYLKEELGFEPGEIVDSEERVLGKHRGLYFYTVGQRKGINLAQGPWWVAGLDKAKNRLIVTKKEDDPILFKKEVFLADYNFISGVSPALPMFIMAKTRYNQKLSRAKICLQEEKGQSPFLKLVFSRAQKAVTPGQWAVFYSGDICLGGGVIESAK</sequence>
<feature type="active site" description="Nucleophile" evidence="9">
    <location>
        <position position="107"/>
    </location>
</feature>
<comment type="function">
    <text evidence="9">Catalyzes the 2-thiolation of uridine at the wobble position (U34) of tRNA, leading to the formation of s(2)U34.</text>
</comment>
<keyword evidence="9" id="KW-0963">Cytoplasm</keyword>
<dbReference type="Gene3D" id="2.40.30.10">
    <property type="entry name" value="Translation factors"/>
    <property type="match status" value="1"/>
</dbReference>
<evidence type="ECO:0000256" key="1">
    <source>
        <dbReference type="ARBA" id="ARBA00022555"/>
    </source>
</evidence>
<dbReference type="CDD" id="cd01998">
    <property type="entry name" value="MnmA_TRMU-like"/>
    <property type="match status" value="1"/>
</dbReference>
<feature type="active site" description="Cysteine persulfide intermediate" evidence="9">
    <location>
        <position position="205"/>
    </location>
</feature>
<evidence type="ECO:0000256" key="6">
    <source>
        <dbReference type="ARBA" id="ARBA00022884"/>
    </source>
</evidence>
<dbReference type="GO" id="GO:0000049">
    <property type="term" value="F:tRNA binding"/>
    <property type="evidence" value="ECO:0007669"/>
    <property type="project" value="UniProtKB-KW"/>
</dbReference>
<comment type="subcellular location">
    <subcellularLocation>
        <location evidence="9">Cytoplasm</location>
    </subcellularLocation>
</comment>
<gene>
    <name evidence="9" type="primary">mnmA</name>
    <name evidence="12" type="ORF">CO003_02025</name>
</gene>
<feature type="domain" description="tRNA-specific 2-thiouridylase MnmA-like C-terminal" evidence="10">
    <location>
        <begin position="286"/>
        <end position="364"/>
    </location>
</feature>
<dbReference type="GO" id="GO:0103016">
    <property type="term" value="F:tRNA-uridine 2-sulfurtransferase activity"/>
    <property type="evidence" value="ECO:0007669"/>
    <property type="project" value="UniProtKB-EC"/>
</dbReference>
<dbReference type="InterPro" id="IPR004506">
    <property type="entry name" value="MnmA-like"/>
</dbReference>
<dbReference type="PANTHER" id="PTHR11933">
    <property type="entry name" value="TRNA 5-METHYLAMINOMETHYL-2-THIOURIDYLATE -METHYLTRANSFERASE"/>
    <property type="match status" value="1"/>
</dbReference>
<keyword evidence="6 9" id="KW-0694">RNA-binding</keyword>
<dbReference type="Proteomes" id="UP000231673">
    <property type="component" value="Unassembled WGS sequence"/>
</dbReference>
<comment type="similarity">
    <text evidence="9">Belongs to the MnmA/TRMU family.</text>
</comment>
<feature type="binding site" evidence="9">
    <location>
        <position position="37"/>
    </location>
    <ligand>
        <name>ATP</name>
        <dbReference type="ChEBI" id="CHEBI:30616"/>
    </ligand>
</feature>
<dbReference type="SUPFAM" id="SSF52402">
    <property type="entry name" value="Adenine nucleotide alpha hydrolases-like"/>
    <property type="match status" value="1"/>
</dbReference>
<comment type="caution">
    <text evidence="9">Lacks conserved residue(s) required for the propagation of feature annotation.</text>
</comment>
<evidence type="ECO:0000256" key="5">
    <source>
        <dbReference type="ARBA" id="ARBA00022840"/>
    </source>
</evidence>
<dbReference type="Gene3D" id="2.30.30.280">
    <property type="entry name" value="Adenine nucleotide alpha hydrolases-like domains"/>
    <property type="match status" value="1"/>
</dbReference>
<dbReference type="NCBIfam" id="TIGR00420">
    <property type="entry name" value="trmU"/>
    <property type="match status" value="1"/>
</dbReference>
<feature type="site" description="Interaction with tRNA" evidence="9">
    <location>
        <position position="132"/>
    </location>
</feature>